<proteinExistence type="predicted"/>
<gene>
    <name evidence="2" type="ORF">HYS17_11495</name>
</gene>
<dbReference type="SUPFAM" id="SSF52540">
    <property type="entry name" value="P-loop containing nucleoside triphosphate hydrolases"/>
    <property type="match status" value="1"/>
</dbReference>
<evidence type="ECO:0000259" key="1">
    <source>
        <dbReference type="Pfam" id="PF20703"/>
    </source>
</evidence>
<dbReference type="AlphaFoldDB" id="A0A7T5R200"/>
<organism evidence="2 3">
    <name type="scientific">Micavibrio aeruginosavorus</name>
    <dbReference type="NCBI Taxonomy" id="349221"/>
    <lineage>
        <taxon>Bacteria</taxon>
        <taxon>Pseudomonadati</taxon>
        <taxon>Bdellovibrionota</taxon>
        <taxon>Bdellovibrionia</taxon>
        <taxon>Bdellovibrionales</taxon>
        <taxon>Pseudobdellovibrionaceae</taxon>
        <taxon>Micavibrio</taxon>
    </lineage>
</organism>
<name>A0A7T5R200_9BACT</name>
<dbReference type="Gene3D" id="3.40.50.300">
    <property type="entry name" value="P-loop containing nucleotide triphosphate hydrolases"/>
    <property type="match status" value="1"/>
</dbReference>
<dbReference type="EMBL" id="CP066681">
    <property type="protein sequence ID" value="QQG36097.1"/>
    <property type="molecule type" value="Genomic_DNA"/>
</dbReference>
<evidence type="ECO:0000313" key="2">
    <source>
        <dbReference type="EMBL" id="QQG36097.1"/>
    </source>
</evidence>
<dbReference type="InterPro" id="IPR049052">
    <property type="entry name" value="nSTAND1"/>
</dbReference>
<feature type="domain" description="Novel STAND NTPase 1" evidence="1">
    <location>
        <begin position="34"/>
        <end position="246"/>
    </location>
</feature>
<dbReference type="CDD" id="cd00009">
    <property type="entry name" value="AAA"/>
    <property type="match status" value="1"/>
</dbReference>
<dbReference type="InterPro" id="IPR027417">
    <property type="entry name" value="P-loop_NTPase"/>
</dbReference>
<dbReference type="PANTHER" id="PTHR34301:SF8">
    <property type="entry name" value="ATPASE DOMAIN-CONTAINING PROTEIN"/>
    <property type="match status" value="1"/>
</dbReference>
<dbReference type="Pfam" id="PF20703">
    <property type="entry name" value="nSTAND1"/>
    <property type="match status" value="1"/>
</dbReference>
<sequence length="421" mass="47344">MTKAPHQPVQGNEIPGLIYEINEIFTPSSPVGIADLFAGRTKQITQLISAIAEPGRHAILYGERGVGKTSIAHVIKFWIPSKNRQLLFHRKPCDPSDNFSSIWKKIFRDIHFEIGHGDDLKTYSVDEIYKGDISPYDVVRELKNFKPNDVPVFVIDEFNEVTDAETSILMANTIKALSDEAVNATIIIVGVADNVTQLFEDHASIDRCCEEVPMPRMSTTELGQIIDTRLKQLGMTIDADGRMKIIVLSRGLPMYVHSLGKLSATRAIYQSKKHISEEYVDKSIEEMLSSSQQSLRTKYEKSVYSNQPGNLFREVLLACALTKSDDNGFFVPAAVREPLSKIMGKDIQIAQYQNHLNSFSGDDRGKILFRSGAERQYRFRFKDPAMQPYVLMKGISDGFISNNLNTILSFPQQPDLFSNAK</sequence>
<evidence type="ECO:0000313" key="3">
    <source>
        <dbReference type="Proteomes" id="UP000595362"/>
    </source>
</evidence>
<dbReference type="Proteomes" id="UP000595362">
    <property type="component" value="Chromosome"/>
</dbReference>
<protein>
    <submittedName>
        <fullName evidence="2">Orc1/cdc6 family replication initiation protein</fullName>
    </submittedName>
</protein>
<reference evidence="2 3" key="1">
    <citation type="submission" date="2020-07" db="EMBL/GenBank/DDBJ databases">
        <title>Huge and variable diversity of episymbiotic CPR bacteria and DPANN archaea in groundwater ecosystems.</title>
        <authorList>
            <person name="He C.Y."/>
            <person name="Keren R."/>
            <person name="Whittaker M."/>
            <person name="Farag I.F."/>
            <person name="Doudna J."/>
            <person name="Cate J.H.D."/>
            <person name="Banfield J.F."/>
        </authorList>
    </citation>
    <scope>NUCLEOTIDE SEQUENCE [LARGE SCALE GENOMIC DNA]</scope>
    <source>
        <strain evidence="2">NC_groundwater_70_Ag_B-0.1um_54_66</strain>
    </source>
</reference>
<dbReference type="PANTHER" id="PTHR34301">
    <property type="entry name" value="DNA-BINDING PROTEIN-RELATED"/>
    <property type="match status" value="1"/>
</dbReference>
<accession>A0A7T5R200</accession>